<keyword evidence="8" id="KW-1015">Disulfide bond</keyword>
<name>A0A1Q1NPF6_PRIPG</name>
<dbReference type="AlphaFoldDB" id="A0A1Q1NPF6"/>
<evidence type="ECO:0000256" key="5">
    <source>
        <dbReference type="ARBA" id="ARBA00022801"/>
    </source>
</evidence>
<comment type="subcellular location">
    <subcellularLocation>
        <location evidence="1">Secreted</location>
    </subcellularLocation>
</comment>
<evidence type="ECO:0000256" key="8">
    <source>
        <dbReference type="ARBA" id="ARBA00023157"/>
    </source>
</evidence>
<dbReference type="GO" id="GO:0005576">
    <property type="term" value="C:extracellular region"/>
    <property type="evidence" value="ECO:0007669"/>
    <property type="project" value="UniProtKB-SubCell"/>
</dbReference>
<dbReference type="InterPro" id="IPR043504">
    <property type="entry name" value="Peptidase_S1_PA_chymotrypsin"/>
</dbReference>
<dbReference type="GO" id="GO:0004252">
    <property type="term" value="F:serine-type endopeptidase activity"/>
    <property type="evidence" value="ECO:0007669"/>
    <property type="project" value="InterPro"/>
</dbReference>
<dbReference type="PROSITE" id="PS00135">
    <property type="entry name" value="TRYPSIN_SER"/>
    <property type="match status" value="1"/>
</dbReference>
<keyword evidence="5 10" id="KW-0378">Hydrolase</keyword>
<dbReference type="FunFam" id="2.40.10.10:FF:000146">
    <property type="entry name" value="Serine protease 53"/>
    <property type="match status" value="1"/>
</dbReference>
<dbReference type="Pfam" id="PF00089">
    <property type="entry name" value="Trypsin"/>
    <property type="match status" value="1"/>
</dbReference>
<dbReference type="InterPro" id="IPR009003">
    <property type="entry name" value="Peptidase_S1_PA"/>
</dbReference>
<evidence type="ECO:0000256" key="11">
    <source>
        <dbReference type="SAM" id="SignalP"/>
    </source>
</evidence>
<dbReference type="SMART" id="SM00020">
    <property type="entry name" value="Tryp_SPc"/>
    <property type="match status" value="1"/>
</dbReference>
<dbReference type="Gene3D" id="2.40.10.10">
    <property type="entry name" value="Trypsin-like serine proteases"/>
    <property type="match status" value="2"/>
</dbReference>
<sequence>MRAFGAFIGLCLVAFTSAQRIDVPADGRLVNLVPQTAAGRVENRFDLVAPTGSKMVLSCAFKTYSCRVAKIMVDNEDTFTQHCPEAFAYVFKNSYKNRMTVTIENTGKAVGAYCQVKATKPYIDIPERLIDSSEHGLAHKSKKATSCRCGWTNKSPRRIVGGVEASVNEYPFPILLIFASSRQPFCGGSIITPHHVLTAAHCTDPFMDRKLAVVVGEHDIRTQRETAATRIHLVGKIYQHQGYTDQNNKDDIAILELETKIEFNDKVGPVCMPSMQQNLKDEFIKVMGWGLLKDKSEGGRPSPTLHKVNLRVVDPEVCKVIYGIDTATLKQVCTYNNNKDSCQGDSGGPLVNLNPQTNMLEQVALVSYGRKCGSTDPAVNTDVAAYMPWIKSQIASSKYKVSMCF</sequence>
<dbReference type="PROSITE" id="PS50240">
    <property type="entry name" value="TRYPSIN_DOM"/>
    <property type="match status" value="1"/>
</dbReference>
<evidence type="ECO:0000256" key="3">
    <source>
        <dbReference type="ARBA" id="ARBA00022670"/>
    </source>
</evidence>
<evidence type="ECO:0000259" key="12">
    <source>
        <dbReference type="PROSITE" id="PS50240"/>
    </source>
</evidence>
<dbReference type="InterPro" id="IPR001314">
    <property type="entry name" value="Peptidase_S1A"/>
</dbReference>
<feature type="domain" description="Peptidase S1" evidence="12">
    <location>
        <begin position="159"/>
        <end position="395"/>
    </location>
</feature>
<dbReference type="EMBL" id="KX459636">
    <property type="protein sequence ID" value="AQM58387.1"/>
    <property type="molecule type" value="mRNA"/>
</dbReference>
<keyword evidence="4 11" id="KW-0732">Signal</keyword>
<organism evidence="13">
    <name type="scientific">Pristhesancus plagipennis</name>
    <name type="common">Common assassin bug</name>
    <dbReference type="NCBI Taxonomy" id="1955184"/>
    <lineage>
        <taxon>Eukaryota</taxon>
        <taxon>Metazoa</taxon>
        <taxon>Ecdysozoa</taxon>
        <taxon>Arthropoda</taxon>
        <taxon>Hexapoda</taxon>
        <taxon>Insecta</taxon>
        <taxon>Pterygota</taxon>
        <taxon>Neoptera</taxon>
        <taxon>Paraneoptera</taxon>
        <taxon>Hemiptera</taxon>
        <taxon>Heteroptera</taxon>
        <taxon>Panheteroptera</taxon>
        <taxon>Cimicomorpha</taxon>
        <taxon>Reduviidae</taxon>
        <taxon>Harpactorinae</taxon>
        <taxon>Harpactorini</taxon>
        <taxon>Pristhesancus</taxon>
    </lineage>
</organism>
<evidence type="ECO:0000256" key="1">
    <source>
        <dbReference type="ARBA" id="ARBA00004613"/>
    </source>
</evidence>
<evidence type="ECO:0000256" key="4">
    <source>
        <dbReference type="ARBA" id="ARBA00022729"/>
    </source>
</evidence>
<dbReference type="InterPro" id="IPR001254">
    <property type="entry name" value="Trypsin_dom"/>
</dbReference>
<reference evidence="13" key="1">
    <citation type="journal article" date="2017" name="Mol. Cell. Proteomics">
        <title>Melt with this kiss: Paralysing and liquefying venom of the assassin bug Pristhesancus plagipennis (Hemiptera: Reduviidae).</title>
        <authorList>
            <person name="Walker A.A."/>
            <person name="Madio B."/>
            <person name="Jin J."/>
            <person name="Undheim E.A."/>
            <person name="Fry B.G."/>
            <person name="King G.F."/>
        </authorList>
    </citation>
    <scope>NUCLEOTIDE SEQUENCE</scope>
    <source>
        <tissue evidence="13">Venom/labial gland</tissue>
    </source>
</reference>
<evidence type="ECO:0000256" key="7">
    <source>
        <dbReference type="ARBA" id="ARBA00023145"/>
    </source>
</evidence>
<dbReference type="InterPro" id="IPR051487">
    <property type="entry name" value="Ser/Thr_Proteases_Immune/Dev"/>
</dbReference>
<dbReference type="GO" id="GO:0006508">
    <property type="term" value="P:proteolysis"/>
    <property type="evidence" value="ECO:0007669"/>
    <property type="project" value="UniProtKB-KW"/>
</dbReference>
<accession>A0A1Q1NPF6</accession>
<keyword evidence="7" id="KW-0865">Zymogen</keyword>
<dbReference type="PANTHER" id="PTHR24256">
    <property type="entry name" value="TRYPTASE-RELATED"/>
    <property type="match status" value="1"/>
</dbReference>
<evidence type="ECO:0000256" key="10">
    <source>
        <dbReference type="RuleBase" id="RU363034"/>
    </source>
</evidence>
<evidence type="ECO:0000256" key="9">
    <source>
        <dbReference type="ARBA" id="ARBA00024195"/>
    </source>
</evidence>
<protein>
    <submittedName>
        <fullName evidence="13">Venom s1 protease 1</fullName>
    </submittedName>
    <submittedName>
        <fullName evidence="14">Venom s1 protease 2</fullName>
    </submittedName>
</protein>
<dbReference type="InterPro" id="IPR033116">
    <property type="entry name" value="TRYPSIN_SER"/>
</dbReference>
<feature type="signal peptide" evidence="11">
    <location>
        <begin position="1"/>
        <end position="18"/>
    </location>
</feature>
<dbReference type="CDD" id="cd00190">
    <property type="entry name" value="Tryp_SPc"/>
    <property type="match status" value="1"/>
</dbReference>
<evidence type="ECO:0000256" key="2">
    <source>
        <dbReference type="ARBA" id="ARBA00022525"/>
    </source>
</evidence>
<dbReference type="InterPro" id="IPR018114">
    <property type="entry name" value="TRYPSIN_HIS"/>
</dbReference>
<dbReference type="EMBL" id="KX459646">
    <property type="protein sequence ID" value="AQM58397.1"/>
    <property type="molecule type" value="mRNA"/>
</dbReference>
<feature type="chain" id="PRO_5011898575" evidence="11">
    <location>
        <begin position="19"/>
        <end position="405"/>
    </location>
</feature>
<dbReference type="PRINTS" id="PR00722">
    <property type="entry name" value="CHYMOTRYPSIN"/>
</dbReference>
<evidence type="ECO:0000256" key="6">
    <source>
        <dbReference type="ARBA" id="ARBA00022825"/>
    </source>
</evidence>
<dbReference type="SUPFAM" id="SSF50494">
    <property type="entry name" value="Trypsin-like serine proteases"/>
    <property type="match status" value="1"/>
</dbReference>
<keyword evidence="6 10" id="KW-0720">Serine protease</keyword>
<keyword evidence="3 10" id="KW-0645">Protease</keyword>
<dbReference type="PROSITE" id="PS00134">
    <property type="entry name" value="TRYPSIN_HIS"/>
    <property type="match status" value="1"/>
</dbReference>
<evidence type="ECO:0000313" key="13">
    <source>
        <dbReference type="EMBL" id="AQM58387.1"/>
    </source>
</evidence>
<evidence type="ECO:0000313" key="14">
    <source>
        <dbReference type="EMBL" id="AQM58397.1"/>
    </source>
</evidence>
<keyword evidence="2" id="KW-0964">Secreted</keyword>
<comment type="similarity">
    <text evidence="9">Belongs to the peptidase S1 family. CLIP subfamily.</text>
</comment>
<proteinExistence type="evidence at transcript level"/>